<feature type="chain" id="PRO_5033231386" evidence="2">
    <location>
        <begin position="18"/>
        <end position="102"/>
    </location>
</feature>
<evidence type="ECO:0000313" key="4">
    <source>
        <dbReference type="EMBL" id="VDN57937.1"/>
    </source>
</evidence>
<dbReference type="InterPro" id="IPR011001">
    <property type="entry name" value="Saposin-like"/>
</dbReference>
<name>A0A0N4U9W5_DRAME</name>
<keyword evidence="1" id="KW-1015">Disulfide bond</keyword>
<evidence type="ECO:0000256" key="1">
    <source>
        <dbReference type="ARBA" id="ARBA00023157"/>
    </source>
</evidence>
<dbReference type="EMBL" id="UYYG01001164">
    <property type="protein sequence ID" value="VDN57937.1"/>
    <property type="molecule type" value="Genomic_DNA"/>
</dbReference>
<dbReference type="Proteomes" id="UP000038040">
    <property type="component" value="Unplaced"/>
</dbReference>
<dbReference type="InterPro" id="IPR008139">
    <property type="entry name" value="SaposinB_dom"/>
</dbReference>
<evidence type="ECO:0000313" key="7">
    <source>
        <dbReference type="WBParaSite" id="DME_0000390501-mRNA-1"/>
    </source>
</evidence>
<dbReference type="Proteomes" id="UP000274756">
    <property type="component" value="Unassembled WGS sequence"/>
</dbReference>
<proteinExistence type="predicted"/>
<sequence>MRFLIVFIAMCFIVSDAMVVSRAMNNGTFCDVCEKFIGDVRDHMQKVGECTRKQLEKWCAKKTNNDIVQQICDAAIKADEDFLKWLKENMEPYDVCAKMHLC</sequence>
<organism evidence="5 7">
    <name type="scientific">Dracunculus medinensis</name>
    <name type="common">Guinea worm</name>
    <dbReference type="NCBI Taxonomy" id="318479"/>
    <lineage>
        <taxon>Eukaryota</taxon>
        <taxon>Metazoa</taxon>
        <taxon>Ecdysozoa</taxon>
        <taxon>Nematoda</taxon>
        <taxon>Chromadorea</taxon>
        <taxon>Rhabditida</taxon>
        <taxon>Spirurina</taxon>
        <taxon>Dracunculoidea</taxon>
        <taxon>Dracunculidae</taxon>
        <taxon>Dracunculus</taxon>
    </lineage>
</organism>
<evidence type="ECO:0000256" key="2">
    <source>
        <dbReference type="SAM" id="SignalP"/>
    </source>
</evidence>
<feature type="domain" description="Saposin B-type" evidence="3">
    <location>
        <begin position="26"/>
        <end position="102"/>
    </location>
</feature>
<accession>A0A0N4U9W5</accession>
<evidence type="ECO:0000313" key="6">
    <source>
        <dbReference type="Proteomes" id="UP000274756"/>
    </source>
</evidence>
<evidence type="ECO:0000313" key="5">
    <source>
        <dbReference type="Proteomes" id="UP000038040"/>
    </source>
</evidence>
<evidence type="ECO:0000259" key="3">
    <source>
        <dbReference type="PROSITE" id="PS50015"/>
    </source>
</evidence>
<reference evidence="4 6" key="2">
    <citation type="submission" date="2018-11" db="EMBL/GenBank/DDBJ databases">
        <authorList>
            <consortium name="Pathogen Informatics"/>
        </authorList>
    </citation>
    <scope>NUCLEOTIDE SEQUENCE [LARGE SCALE GENOMIC DNA]</scope>
</reference>
<dbReference type="SUPFAM" id="SSF47862">
    <property type="entry name" value="Saposin"/>
    <property type="match status" value="1"/>
</dbReference>
<gene>
    <name evidence="4" type="ORF">DME_LOCUS7910</name>
</gene>
<keyword evidence="6" id="KW-1185">Reference proteome</keyword>
<dbReference type="WBParaSite" id="DME_0000390501-mRNA-1">
    <property type="protein sequence ID" value="DME_0000390501-mRNA-1"/>
    <property type="gene ID" value="DME_0000390501"/>
</dbReference>
<keyword evidence="2" id="KW-0732">Signal</keyword>
<protein>
    <submittedName>
        <fullName evidence="7">Saposin B-type domain-containing protein</fullName>
    </submittedName>
</protein>
<feature type="signal peptide" evidence="2">
    <location>
        <begin position="1"/>
        <end position="17"/>
    </location>
</feature>
<dbReference type="AlphaFoldDB" id="A0A0N4U9W5"/>
<dbReference type="Gene3D" id="1.10.225.10">
    <property type="entry name" value="Saposin-like"/>
    <property type="match status" value="1"/>
</dbReference>
<reference evidence="7" key="1">
    <citation type="submission" date="2017-02" db="UniProtKB">
        <authorList>
            <consortium name="WormBaseParasite"/>
        </authorList>
    </citation>
    <scope>IDENTIFICATION</scope>
</reference>
<dbReference type="PROSITE" id="PS50015">
    <property type="entry name" value="SAP_B"/>
    <property type="match status" value="1"/>
</dbReference>